<keyword evidence="3" id="KW-1185">Reference proteome</keyword>
<protein>
    <recommendedName>
        <fullName evidence="1">BioF2-like acetyltransferase domain-containing protein</fullName>
    </recommendedName>
</protein>
<feature type="domain" description="BioF2-like acetyltransferase" evidence="1">
    <location>
        <begin position="199"/>
        <end position="330"/>
    </location>
</feature>
<reference evidence="2 3" key="1">
    <citation type="submission" date="2020-08" db="EMBL/GenBank/DDBJ databases">
        <title>Genomic Encyclopedia of Type Strains, Phase IV (KMG-IV): sequencing the most valuable type-strain genomes for metagenomic binning, comparative biology and taxonomic classification.</title>
        <authorList>
            <person name="Goeker M."/>
        </authorList>
    </citation>
    <scope>NUCLEOTIDE SEQUENCE [LARGE SCALE GENOMIC DNA]</scope>
    <source>
        <strain evidence="2 3">DSM 27163</strain>
    </source>
</reference>
<gene>
    <name evidence="2" type="ORF">FHR21_003484</name>
</gene>
<proteinExistence type="predicted"/>
<organism evidence="2 3">
    <name type="scientific">Sphingopyxis panaciterrulae</name>
    <dbReference type="NCBI Taxonomy" id="462372"/>
    <lineage>
        <taxon>Bacteria</taxon>
        <taxon>Pseudomonadati</taxon>
        <taxon>Pseudomonadota</taxon>
        <taxon>Alphaproteobacteria</taxon>
        <taxon>Sphingomonadales</taxon>
        <taxon>Sphingomonadaceae</taxon>
        <taxon>Sphingopyxis</taxon>
    </lineage>
</organism>
<dbReference type="InterPro" id="IPR016181">
    <property type="entry name" value="Acyl_CoA_acyltransferase"/>
</dbReference>
<dbReference type="Proteomes" id="UP000537161">
    <property type="component" value="Unassembled WGS sequence"/>
</dbReference>
<dbReference type="EMBL" id="JACIJH010000014">
    <property type="protein sequence ID" value="MBB5708107.1"/>
    <property type="molecule type" value="Genomic_DNA"/>
</dbReference>
<dbReference type="SUPFAM" id="SSF55729">
    <property type="entry name" value="Acyl-CoA N-acyltransferases (Nat)"/>
    <property type="match status" value="1"/>
</dbReference>
<dbReference type="InterPro" id="IPR038740">
    <property type="entry name" value="BioF2-like_GNAT_dom"/>
</dbReference>
<evidence type="ECO:0000313" key="2">
    <source>
        <dbReference type="EMBL" id="MBB5708107.1"/>
    </source>
</evidence>
<evidence type="ECO:0000259" key="1">
    <source>
        <dbReference type="Pfam" id="PF13480"/>
    </source>
</evidence>
<evidence type="ECO:0000313" key="3">
    <source>
        <dbReference type="Proteomes" id="UP000537161"/>
    </source>
</evidence>
<dbReference type="AlphaFoldDB" id="A0A7W9B8B1"/>
<dbReference type="RefSeq" id="WP_184100549.1">
    <property type="nucleotide sequence ID" value="NZ_JACIJH010000014.1"/>
</dbReference>
<comment type="caution">
    <text evidence="2">The sequence shown here is derived from an EMBL/GenBank/DDBJ whole genome shotgun (WGS) entry which is preliminary data.</text>
</comment>
<sequence length="406" mass="44228">MKHQAFGIDSGDGVRPGGSFGLKGDHAVRLQRPADLGAADRARWADLSDRAGTANVFAQHWFMDPALRHAGADQPIWLAIAERDGGEWIGVLPLVQSARFGRWPVPHWQSWLATNQFLGSPLVRPGTEDRFWALLLPFLDAFAGREIGLQCRQLAWDDPACAALIAHCEREGRGFRIVDRFDRPASAPDSDADGGRSGAKARARLRSLERRLARDHGPVAVDRHAGEGDCNRWVETFLAMERAGWKGRAGSALACHAETENLFRDVMRAGWERGRLGRATLTAAGRPLAMSSWFVTGDRGFGFKMAFDEAFRSYAPGQLLMRHVADHVAGLHPPIHFDTCTAAGAGGCRSLWGDSRTIVDCVVAIGSPARRLAFAGLMLARDAYRRAVNPSAAPAFPAPSTIAARR</sequence>
<accession>A0A7W9B8B1</accession>
<dbReference type="Pfam" id="PF13480">
    <property type="entry name" value="Acetyltransf_6"/>
    <property type="match status" value="1"/>
</dbReference>
<name>A0A7W9B8B1_9SPHN</name>